<dbReference type="NCBIfam" id="TIGR01224">
    <property type="entry name" value="hutI"/>
    <property type="match status" value="1"/>
</dbReference>
<reference evidence="9 10" key="1">
    <citation type="journal article" date="2016" name="Nat. Commun.">
        <title>Thousands of microbial genomes shed light on interconnected biogeochemical processes in an aquifer system.</title>
        <authorList>
            <person name="Anantharaman K."/>
            <person name="Brown C.T."/>
            <person name="Hug L.A."/>
            <person name="Sharon I."/>
            <person name="Castelle C.J."/>
            <person name="Probst A.J."/>
            <person name="Thomas B.C."/>
            <person name="Singh A."/>
            <person name="Wilkins M.J."/>
            <person name="Karaoz U."/>
            <person name="Brodie E.L."/>
            <person name="Williams K.H."/>
            <person name="Hubbard S.S."/>
            <person name="Banfield J.F."/>
        </authorList>
    </citation>
    <scope>NUCLEOTIDE SEQUENCE [LARGE SCALE GENOMIC DNA]</scope>
</reference>
<feature type="binding site" evidence="7">
    <location>
        <position position="331"/>
    </location>
    <ligand>
        <name>Zn(2+)</name>
        <dbReference type="ChEBI" id="CHEBI:29105"/>
    </ligand>
</feature>
<proteinExistence type="inferred from homology"/>
<feature type="binding site" evidence="7">
    <location>
        <position position="81"/>
    </location>
    <ligand>
        <name>Zn(2+)</name>
        <dbReference type="ChEBI" id="CHEBI:29105"/>
    </ligand>
</feature>
<accession>A0A1G2K2I4</accession>
<dbReference type="InterPro" id="IPR032466">
    <property type="entry name" value="Metal_Hydrolase"/>
</dbReference>
<comment type="catalytic activity">
    <reaction evidence="7">
        <text>4-imidazolone-5-propanoate + H2O = N-formimidoyl-L-glutamate</text>
        <dbReference type="Rhea" id="RHEA:23660"/>
        <dbReference type="ChEBI" id="CHEBI:15377"/>
        <dbReference type="ChEBI" id="CHEBI:58928"/>
        <dbReference type="ChEBI" id="CHEBI:77893"/>
        <dbReference type="EC" id="3.5.2.7"/>
    </reaction>
</comment>
<dbReference type="SUPFAM" id="SSF51556">
    <property type="entry name" value="Metallo-dependent hydrolases"/>
    <property type="match status" value="1"/>
</dbReference>
<evidence type="ECO:0000256" key="2">
    <source>
        <dbReference type="ARBA" id="ARBA00022723"/>
    </source>
</evidence>
<comment type="caution">
    <text evidence="9">The sequence shown here is derived from an EMBL/GenBank/DDBJ whole genome shotgun (WGS) entry which is preliminary data.</text>
</comment>
<dbReference type="GO" id="GO:0005737">
    <property type="term" value="C:cytoplasm"/>
    <property type="evidence" value="ECO:0007669"/>
    <property type="project" value="UniProtKB-SubCell"/>
</dbReference>
<dbReference type="Proteomes" id="UP000177152">
    <property type="component" value="Unassembled WGS sequence"/>
</dbReference>
<dbReference type="GO" id="GO:0050480">
    <property type="term" value="F:imidazolonepropionase activity"/>
    <property type="evidence" value="ECO:0007669"/>
    <property type="project" value="UniProtKB-UniRule"/>
</dbReference>
<evidence type="ECO:0000259" key="8">
    <source>
        <dbReference type="Pfam" id="PF01979"/>
    </source>
</evidence>
<feature type="binding site" evidence="7">
    <location>
        <position position="153"/>
    </location>
    <ligand>
        <name>4-imidazolone-5-propanoate</name>
        <dbReference type="ChEBI" id="CHEBI:77893"/>
    </ligand>
</feature>
<protein>
    <recommendedName>
        <fullName evidence="1 7">Imidazolonepropionase</fullName>
        <ecNumber evidence="1 7">3.5.2.7</ecNumber>
    </recommendedName>
    <alternativeName>
        <fullName evidence="7">Imidazolone-5-propionate hydrolase</fullName>
    </alternativeName>
</protein>
<keyword evidence="3 7" id="KW-0378">Hydrolase</keyword>
<comment type="pathway">
    <text evidence="7">Amino-acid degradation; L-histidine degradation into L-glutamate; N-formimidoyl-L-glutamate from L-histidine: step 3/3.</text>
</comment>
<comment type="cofactor">
    <cofactor evidence="7">
        <name>Zn(2+)</name>
        <dbReference type="ChEBI" id="CHEBI:29105"/>
    </cofactor>
    <cofactor evidence="7">
        <name>Fe(3+)</name>
        <dbReference type="ChEBI" id="CHEBI:29034"/>
    </cofactor>
    <text evidence="7">Binds 1 zinc or iron ion per subunit.</text>
</comment>
<evidence type="ECO:0000313" key="9">
    <source>
        <dbReference type="EMBL" id="OGZ93595.1"/>
    </source>
</evidence>
<comment type="function">
    <text evidence="7">Catalyzes the hydrolytic cleavage of the carbon-nitrogen bond in imidazolone-5-propanoate to yield N-formimidoyl-L-glutamate. It is the third step in the universal histidine degradation pathway.</text>
</comment>
<dbReference type="Pfam" id="PF01979">
    <property type="entry name" value="Amidohydro_1"/>
    <property type="match status" value="1"/>
</dbReference>
<comment type="subcellular location">
    <subcellularLocation>
        <location evidence="7">Cytoplasm</location>
    </subcellularLocation>
</comment>
<evidence type="ECO:0000313" key="10">
    <source>
        <dbReference type="Proteomes" id="UP000177152"/>
    </source>
</evidence>
<evidence type="ECO:0000256" key="6">
    <source>
        <dbReference type="ARBA" id="ARBA00023004"/>
    </source>
</evidence>
<dbReference type="GO" id="GO:0008270">
    <property type="term" value="F:zinc ion binding"/>
    <property type="evidence" value="ECO:0007669"/>
    <property type="project" value="UniProtKB-UniRule"/>
</dbReference>
<evidence type="ECO:0000256" key="1">
    <source>
        <dbReference type="ARBA" id="ARBA00012864"/>
    </source>
</evidence>
<dbReference type="PANTHER" id="PTHR42752:SF1">
    <property type="entry name" value="IMIDAZOLONEPROPIONASE-RELATED"/>
    <property type="match status" value="1"/>
</dbReference>
<feature type="binding site" evidence="7">
    <location>
        <position position="331"/>
    </location>
    <ligand>
        <name>Fe(3+)</name>
        <dbReference type="ChEBI" id="CHEBI:29034"/>
    </ligand>
</feature>
<feature type="binding site" evidence="7">
    <location>
        <position position="153"/>
    </location>
    <ligand>
        <name>N-formimidoyl-L-glutamate</name>
        <dbReference type="ChEBI" id="CHEBI:58928"/>
    </ligand>
</feature>
<dbReference type="HAMAP" id="MF_00372">
    <property type="entry name" value="HutI"/>
    <property type="match status" value="1"/>
</dbReference>
<dbReference type="InterPro" id="IPR005920">
    <property type="entry name" value="HutI"/>
</dbReference>
<sequence length="421" mass="46765">MLIIKNAHELVTCRSLESGPNAGKNFSTCSVIKNGALVVDGEKIVAVGKTENILARFKKKWASRIFDASGKIILPGFIDSHTHLVFAGSRAEEYRLKLKGQSYKSLHKKKGGIHFTVGETRRASEDELFFQAKDTLERMFRLGTTTVEIKSGYGLTPEDELKILRVIKRLKKTAKQDIVATFLGAHTVPLEYQNNRSAYLKLIIEKMLPVVWAKDLAEYCDVFCDPLGFTAGETTAIFSEARRLGFKLRIHAEQTAHFGGAAVAARYKAASADHCDFLNDSDIGYLKKSRIPVVLLPGVLLHLMEWKKIPYFQETVKKIKKADVALALATDYNPGSSPVISMKLVADLALRFFRMDYQECLNAVTINAAYALNRASEVGSIEPGKQADILIVDALSMKDYFHGPGDGKIDYVIKKGLMNKI</sequence>
<name>A0A1G2K2I4_9BACT</name>
<feature type="binding site" evidence="7">
    <location>
        <position position="335"/>
    </location>
    <ligand>
        <name>N-formimidoyl-L-glutamate</name>
        <dbReference type="ChEBI" id="CHEBI:58928"/>
    </ligand>
</feature>
<dbReference type="GO" id="GO:0019556">
    <property type="term" value="P:L-histidine catabolic process to glutamate and formamide"/>
    <property type="evidence" value="ECO:0007669"/>
    <property type="project" value="UniProtKB-UniRule"/>
</dbReference>
<dbReference type="Gene3D" id="3.20.20.140">
    <property type="entry name" value="Metal-dependent hydrolases"/>
    <property type="match status" value="1"/>
</dbReference>
<keyword evidence="5 7" id="KW-0862">Zinc</keyword>
<dbReference type="EC" id="3.5.2.7" evidence="1 7"/>
<dbReference type="InterPro" id="IPR011059">
    <property type="entry name" value="Metal-dep_hydrolase_composite"/>
</dbReference>
<dbReference type="EMBL" id="MHQC01000056">
    <property type="protein sequence ID" value="OGZ93595.1"/>
    <property type="molecule type" value="Genomic_DNA"/>
</dbReference>
<feature type="binding site" evidence="7">
    <location>
        <position position="90"/>
    </location>
    <ligand>
        <name>4-imidazolone-5-propanoate</name>
        <dbReference type="ChEBI" id="CHEBI:77893"/>
    </ligand>
</feature>
<feature type="domain" description="Amidohydrolase-related" evidence="8">
    <location>
        <begin position="72"/>
        <end position="416"/>
    </location>
</feature>
<dbReference type="SUPFAM" id="SSF51338">
    <property type="entry name" value="Composite domain of metallo-dependent hydrolases"/>
    <property type="match status" value="1"/>
</dbReference>
<feature type="binding site" evidence="7">
    <location>
        <position position="186"/>
    </location>
    <ligand>
        <name>4-imidazolone-5-propanoate</name>
        <dbReference type="ChEBI" id="CHEBI:77893"/>
    </ligand>
</feature>
<feature type="binding site" evidence="7">
    <location>
        <position position="336"/>
    </location>
    <ligand>
        <name>4-imidazolone-5-propanoate</name>
        <dbReference type="ChEBI" id="CHEBI:77893"/>
    </ligand>
</feature>
<organism evidence="9 10">
    <name type="scientific">Candidatus Sungbacteria bacterium RIFCSPHIGHO2_01_FULL_47_32</name>
    <dbReference type="NCBI Taxonomy" id="1802264"/>
    <lineage>
        <taxon>Bacteria</taxon>
        <taxon>Candidatus Sungiibacteriota</taxon>
    </lineage>
</organism>
<dbReference type="GO" id="GO:0019557">
    <property type="term" value="P:L-histidine catabolic process to glutamate and formate"/>
    <property type="evidence" value="ECO:0007669"/>
    <property type="project" value="UniProtKB-UniPathway"/>
</dbReference>
<feature type="binding site" evidence="7">
    <location>
        <position position="83"/>
    </location>
    <ligand>
        <name>Fe(3+)</name>
        <dbReference type="ChEBI" id="CHEBI:29034"/>
    </ligand>
</feature>
<feature type="binding site" evidence="7">
    <location>
        <position position="83"/>
    </location>
    <ligand>
        <name>Zn(2+)</name>
        <dbReference type="ChEBI" id="CHEBI:29105"/>
    </ligand>
</feature>
<evidence type="ECO:0000256" key="4">
    <source>
        <dbReference type="ARBA" id="ARBA00022808"/>
    </source>
</evidence>
<feature type="binding site" evidence="7">
    <location>
        <position position="251"/>
    </location>
    <ligand>
        <name>Zn(2+)</name>
        <dbReference type="ChEBI" id="CHEBI:29105"/>
    </ligand>
</feature>
<feature type="binding site" evidence="7">
    <location>
        <position position="333"/>
    </location>
    <ligand>
        <name>N-formimidoyl-L-glutamate</name>
        <dbReference type="ChEBI" id="CHEBI:58928"/>
    </ligand>
</feature>
<keyword evidence="7" id="KW-0963">Cytoplasm</keyword>
<evidence type="ECO:0000256" key="3">
    <source>
        <dbReference type="ARBA" id="ARBA00022801"/>
    </source>
</evidence>
<keyword evidence="4 7" id="KW-0369">Histidine metabolism</keyword>
<dbReference type="Gene3D" id="2.30.40.10">
    <property type="entry name" value="Urease, subunit C, domain 1"/>
    <property type="match status" value="1"/>
</dbReference>
<keyword evidence="2 7" id="KW-0479">Metal-binding</keyword>
<evidence type="ECO:0000256" key="7">
    <source>
        <dbReference type="HAMAP-Rule" id="MF_00372"/>
    </source>
</evidence>
<dbReference type="UniPathway" id="UPA00379">
    <property type="reaction ID" value="UER00551"/>
</dbReference>
<feature type="binding site" evidence="7">
    <location>
        <position position="254"/>
    </location>
    <ligand>
        <name>4-imidazolone-5-propanoate</name>
        <dbReference type="ChEBI" id="CHEBI:77893"/>
    </ligand>
</feature>
<dbReference type="GO" id="GO:0005506">
    <property type="term" value="F:iron ion binding"/>
    <property type="evidence" value="ECO:0007669"/>
    <property type="project" value="UniProtKB-UniRule"/>
</dbReference>
<comment type="similarity">
    <text evidence="7">Belongs to the metallo-dependent hydrolases superfamily. HutI family.</text>
</comment>
<dbReference type="FunFam" id="3.20.20.140:FF:000007">
    <property type="entry name" value="Imidazolonepropionase"/>
    <property type="match status" value="1"/>
</dbReference>
<keyword evidence="6 7" id="KW-0408">Iron</keyword>
<feature type="binding site" evidence="7">
    <location>
        <position position="251"/>
    </location>
    <ligand>
        <name>Fe(3+)</name>
        <dbReference type="ChEBI" id="CHEBI:29034"/>
    </ligand>
</feature>
<dbReference type="PANTHER" id="PTHR42752">
    <property type="entry name" value="IMIDAZOLONEPROPIONASE"/>
    <property type="match status" value="1"/>
</dbReference>
<dbReference type="InterPro" id="IPR006680">
    <property type="entry name" value="Amidohydro-rel"/>
</dbReference>
<feature type="binding site" evidence="7">
    <location>
        <position position="81"/>
    </location>
    <ligand>
        <name>Fe(3+)</name>
        <dbReference type="ChEBI" id="CHEBI:29034"/>
    </ligand>
</feature>
<evidence type="ECO:0000256" key="5">
    <source>
        <dbReference type="ARBA" id="ARBA00022833"/>
    </source>
</evidence>
<gene>
    <name evidence="7" type="primary">hutI</name>
    <name evidence="9" type="ORF">A2633_04535</name>
</gene>
<dbReference type="AlphaFoldDB" id="A0A1G2K2I4"/>